<evidence type="ECO:0000259" key="3">
    <source>
        <dbReference type="PROSITE" id="PS50995"/>
    </source>
</evidence>
<feature type="region of interest" description="Disordered" evidence="2">
    <location>
        <begin position="157"/>
        <end position="181"/>
    </location>
</feature>
<dbReference type="GO" id="GO:0003700">
    <property type="term" value="F:DNA-binding transcription factor activity"/>
    <property type="evidence" value="ECO:0007669"/>
    <property type="project" value="InterPro"/>
</dbReference>
<dbReference type="PRINTS" id="PR00598">
    <property type="entry name" value="HTHMARR"/>
</dbReference>
<dbReference type="PANTHER" id="PTHR33164">
    <property type="entry name" value="TRANSCRIPTIONAL REGULATOR, MARR FAMILY"/>
    <property type="match status" value="1"/>
</dbReference>
<keyword evidence="1" id="KW-0238">DNA-binding</keyword>
<feature type="compositionally biased region" description="Polar residues" evidence="2">
    <location>
        <begin position="157"/>
        <end position="167"/>
    </location>
</feature>
<evidence type="ECO:0000313" key="4">
    <source>
        <dbReference type="EMBL" id="KOR89629.1"/>
    </source>
</evidence>
<evidence type="ECO:0000256" key="1">
    <source>
        <dbReference type="ARBA" id="ARBA00023125"/>
    </source>
</evidence>
<feature type="domain" description="HTH marR-type" evidence="3">
    <location>
        <begin position="1"/>
        <end position="140"/>
    </location>
</feature>
<dbReference type="Proteomes" id="UP000036932">
    <property type="component" value="Unassembled WGS sequence"/>
</dbReference>
<evidence type="ECO:0000313" key="5">
    <source>
        <dbReference type="Proteomes" id="UP000036932"/>
    </source>
</evidence>
<comment type="caution">
    <text evidence="4">The sequence shown here is derived from an EMBL/GenBank/DDBJ whole genome shotgun (WGS) entry which is preliminary data.</text>
</comment>
<feature type="compositionally biased region" description="Basic residues" evidence="2">
    <location>
        <begin position="171"/>
        <end position="181"/>
    </location>
</feature>
<dbReference type="InterPro" id="IPR036388">
    <property type="entry name" value="WH-like_DNA-bd_sf"/>
</dbReference>
<dbReference type="EMBL" id="LIUT01000001">
    <property type="protein sequence ID" value="KOR89629.1"/>
    <property type="molecule type" value="Genomic_DNA"/>
</dbReference>
<dbReference type="OrthoDB" id="288929at2"/>
<gene>
    <name evidence="4" type="ORF">AM231_11140</name>
</gene>
<dbReference type="RefSeq" id="WP_054402665.1">
    <property type="nucleotide sequence ID" value="NZ_LIUT01000001.1"/>
</dbReference>
<dbReference type="PROSITE" id="PS50995">
    <property type="entry name" value="HTH_MARR_2"/>
    <property type="match status" value="1"/>
</dbReference>
<dbReference type="AlphaFoldDB" id="A0A0M1P6F3"/>
<reference evidence="5" key="1">
    <citation type="submission" date="2015-08" db="EMBL/GenBank/DDBJ databases">
        <title>Genome sequencing project for genomic taxonomy and phylogenomics of Bacillus-like bacteria.</title>
        <authorList>
            <person name="Liu B."/>
            <person name="Wang J."/>
            <person name="Zhu Y."/>
            <person name="Liu G."/>
            <person name="Chen Q."/>
            <person name="Chen Z."/>
            <person name="Lan J."/>
            <person name="Che J."/>
            <person name="Ge C."/>
            <person name="Shi H."/>
            <person name="Pan Z."/>
            <person name="Liu X."/>
        </authorList>
    </citation>
    <scope>NUCLEOTIDE SEQUENCE [LARGE SCALE GENOMIC DNA]</scope>
    <source>
        <strain evidence="5">FJAT-22460</strain>
    </source>
</reference>
<dbReference type="SUPFAM" id="SSF46785">
    <property type="entry name" value="Winged helix' DNA-binding domain"/>
    <property type="match status" value="1"/>
</dbReference>
<organism evidence="4 5">
    <name type="scientific">Paenibacillus solani</name>
    <dbReference type="NCBI Taxonomy" id="1705565"/>
    <lineage>
        <taxon>Bacteria</taxon>
        <taxon>Bacillati</taxon>
        <taxon>Bacillota</taxon>
        <taxon>Bacilli</taxon>
        <taxon>Bacillales</taxon>
        <taxon>Paenibacillaceae</taxon>
        <taxon>Paenibacillus</taxon>
    </lineage>
</organism>
<dbReference type="InterPro" id="IPR039422">
    <property type="entry name" value="MarR/SlyA-like"/>
</dbReference>
<sequence>MEERNWALLEEADWLFRRVVRRFVRERDKISVEGISLPGLLILNTIHRTGAQRLGELANQLDFTSGAVTAVCDKLEAAGFAVRRRSKIDRRAIVLDITDTGREMLERNEHIGGYMIDTLFGSFSQEELRELICLFERLNEHLDGFAEAVLDQSQSSLGTGDTNVQTANKDRTKRSNKYISY</sequence>
<dbReference type="Pfam" id="PF01047">
    <property type="entry name" value="MarR"/>
    <property type="match status" value="1"/>
</dbReference>
<proteinExistence type="predicted"/>
<keyword evidence="5" id="KW-1185">Reference proteome</keyword>
<dbReference type="GO" id="GO:0003677">
    <property type="term" value="F:DNA binding"/>
    <property type="evidence" value="ECO:0007669"/>
    <property type="project" value="UniProtKB-KW"/>
</dbReference>
<dbReference type="GO" id="GO:0006950">
    <property type="term" value="P:response to stress"/>
    <property type="evidence" value="ECO:0007669"/>
    <property type="project" value="TreeGrafter"/>
</dbReference>
<accession>A0A0M1P6F3</accession>
<dbReference type="InterPro" id="IPR000835">
    <property type="entry name" value="HTH_MarR-typ"/>
</dbReference>
<dbReference type="PATRIC" id="fig|1705565.3.peg.4228"/>
<name>A0A0M1P6F3_9BACL</name>
<protein>
    <submittedName>
        <fullName evidence="4">Transcriptional regulator</fullName>
    </submittedName>
</protein>
<dbReference type="SMART" id="SM00347">
    <property type="entry name" value="HTH_MARR"/>
    <property type="match status" value="1"/>
</dbReference>
<dbReference type="PANTHER" id="PTHR33164:SF89">
    <property type="entry name" value="MARR FAMILY REGULATORY PROTEIN"/>
    <property type="match status" value="1"/>
</dbReference>
<dbReference type="InterPro" id="IPR036390">
    <property type="entry name" value="WH_DNA-bd_sf"/>
</dbReference>
<dbReference type="Gene3D" id="1.10.10.10">
    <property type="entry name" value="Winged helix-like DNA-binding domain superfamily/Winged helix DNA-binding domain"/>
    <property type="match status" value="1"/>
</dbReference>
<evidence type="ECO:0000256" key="2">
    <source>
        <dbReference type="SAM" id="MobiDB-lite"/>
    </source>
</evidence>